<dbReference type="PANTHER" id="PTHR10584">
    <property type="entry name" value="SUGAR KINASE"/>
    <property type="match status" value="1"/>
</dbReference>
<dbReference type="GO" id="GO:0005829">
    <property type="term" value="C:cytosol"/>
    <property type="evidence" value="ECO:0007669"/>
    <property type="project" value="TreeGrafter"/>
</dbReference>
<sequence>MKPTEMSEIPQEIFDNMLEKKIDICFIGGIIMDMTSYMDAFPKPGETKVGHRFEAGYGGKAANQAALAAKLGAKCAMVARVSSMNLSGNHRVGDDANGRSYIDHFRSLGINVNNIRTSDKSSTGAANIWVDDSGKDCT</sequence>
<gene>
    <name evidence="4" type="ORF">NMOB1V02_LOCUS4882</name>
</gene>
<dbReference type="OrthoDB" id="415590at2759"/>
<dbReference type="Proteomes" id="UP000678499">
    <property type="component" value="Unassembled WGS sequence"/>
</dbReference>
<dbReference type="InterPro" id="IPR029056">
    <property type="entry name" value="Ribokinase-like"/>
</dbReference>
<evidence type="ECO:0000313" key="4">
    <source>
        <dbReference type="EMBL" id="CAD7277142.1"/>
    </source>
</evidence>
<organism evidence="4">
    <name type="scientific">Notodromas monacha</name>
    <dbReference type="NCBI Taxonomy" id="399045"/>
    <lineage>
        <taxon>Eukaryota</taxon>
        <taxon>Metazoa</taxon>
        <taxon>Ecdysozoa</taxon>
        <taxon>Arthropoda</taxon>
        <taxon>Crustacea</taxon>
        <taxon>Oligostraca</taxon>
        <taxon>Ostracoda</taxon>
        <taxon>Podocopa</taxon>
        <taxon>Podocopida</taxon>
        <taxon>Cypridocopina</taxon>
        <taxon>Cypridoidea</taxon>
        <taxon>Cyprididae</taxon>
        <taxon>Notodromas</taxon>
    </lineage>
</organism>
<accession>A0A7R9BL97</accession>
<name>A0A7R9BL97_9CRUS</name>
<reference evidence="4" key="1">
    <citation type="submission" date="2020-11" db="EMBL/GenBank/DDBJ databases">
        <authorList>
            <person name="Tran Van P."/>
        </authorList>
    </citation>
    <scope>NUCLEOTIDE SEQUENCE</scope>
</reference>
<dbReference type="PRINTS" id="PR00990">
    <property type="entry name" value="RIBOKINASE"/>
</dbReference>
<evidence type="ECO:0000313" key="5">
    <source>
        <dbReference type="Proteomes" id="UP000678499"/>
    </source>
</evidence>
<dbReference type="AlphaFoldDB" id="A0A7R9BL97"/>
<keyword evidence="5" id="KW-1185">Reference proteome</keyword>
<keyword evidence="1" id="KW-0808">Transferase</keyword>
<protein>
    <recommendedName>
        <fullName evidence="3">Carbohydrate kinase PfkB domain-containing protein</fullName>
    </recommendedName>
</protein>
<dbReference type="SUPFAM" id="SSF53613">
    <property type="entry name" value="Ribokinase-like"/>
    <property type="match status" value="1"/>
</dbReference>
<dbReference type="GO" id="GO:0006796">
    <property type="term" value="P:phosphate-containing compound metabolic process"/>
    <property type="evidence" value="ECO:0007669"/>
    <property type="project" value="UniProtKB-ARBA"/>
</dbReference>
<dbReference type="Gene3D" id="3.40.1190.20">
    <property type="match status" value="1"/>
</dbReference>
<dbReference type="EMBL" id="CAJPEX010000806">
    <property type="protein sequence ID" value="CAG0917294.1"/>
    <property type="molecule type" value="Genomic_DNA"/>
</dbReference>
<dbReference type="InterPro" id="IPR011611">
    <property type="entry name" value="PfkB_dom"/>
</dbReference>
<dbReference type="InterPro" id="IPR002139">
    <property type="entry name" value="Ribo/fructo_kinase"/>
</dbReference>
<dbReference type="GO" id="GO:0016301">
    <property type="term" value="F:kinase activity"/>
    <property type="evidence" value="ECO:0007669"/>
    <property type="project" value="UniProtKB-KW"/>
</dbReference>
<dbReference type="PANTHER" id="PTHR10584:SF166">
    <property type="entry name" value="RIBOKINASE"/>
    <property type="match status" value="1"/>
</dbReference>
<dbReference type="Pfam" id="PF00294">
    <property type="entry name" value="PfkB"/>
    <property type="match status" value="1"/>
</dbReference>
<feature type="domain" description="Carbohydrate kinase PfkB" evidence="3">
    <location>
        <begin position="23"/>
        <end position="132"/>
    </location>
</feature>
<evidence type="ECO:0000256" key="2">
    <source>
        <dbReference type="ARBA" id="ARBA00022777"/>
    </source>
</evidence>
<keyword evidence="2" id="KW-0418">Kinase</keyword>
<proteinExistence type="predicted"/>
<evidence type="ECO:0000256" key="1">
    <source>
        <dbReference type="ARBA" id="ARBA00022679"/>
    </source>
</evidence>
<evidence type="ECO:0000259" key="3">
    <source>
        <dbReference type="Pfam" id="PF00294"/>
    </source>
</evidence>
<dbReference type="EMBL" id="OA882843">
    <property type="protein sequence ID" value="CAD7277142.1"/>
    <property type="molecule type" value="Genomic_DNA"/>
</dbReference>